<dbReference type="Pfam" id="PF02458">
    <property type="entry name" value="Transferase"/>
    <property type="match status" value="1"/>
</dbReference>
<evidence type="ECO:0000256" key="1">
    <source>
        <dbReference type="ARBA" id="ARBA00022679"/>
    </source>
</evidence>
<accession>A0A7J6HGA6</accession>
<evidence type="ECO:0000256" key="2">
    <source>
        <dbReference type="ARBA" id="ARBA00023315"/>
    </source>
</evidence>
<dbReference type="PANTHER" id="PTHR31625">
    <property type="match status" value="1"/>
</dbReference>
<keyword evidence="4" id="KW-1185">Reference proteome</keyword>
<dbReference type="InterPro" id="IPR023213">
    <property type="entry name" value="CAT-like_dom_sf"/>
</dbReference>
<evidence type="ECO:0000313" key="3">
    <source>
        <dbReference type="EMBL" id="KAF4394353.1"/>
    </source>
</evidence>
<evidence type="ECO:0000313" key="4">
    <source>
        <dbReference type="Proteomes" id="UP000583929"/>
    </source>
</evidence>
<dbReference type="GO" id="GO:0016747">
    <property type="term" value="F:acyltransferase activity, transferring groups other than amino-acyl groups"/>
    <property type="evidence" value="ECO:0007669"/>
    <property type="project" value="UniProtKB-ARBA"/>
</dbReference>
<dbReference type="EMBL" id="JAATIQ010000045">
    <property type="protein sequence ID" value="KAF4394353.1"/>
    <property type="molecule type" value="Genomic_DNA"/>
</dbReference>
<name>A0A7J6HGA6_CANSA</name>
<dbReference type="Gene3D" id="3.30.559.10">
    <property type="entry name" value="Chloramphenicol acetyltransferase-like domain"/>
    <property type="match status" value="2"/>
</dbReference>
<sequence length="477" mass="53140">MIMVPPLQHGSVKLLEQSQLSPPPGSVATTSLPLTFFDISWLLCRHMQRLNFYQLSTSTQNFIHHHLPILKLSLSLTLRHFFPFAGNLISPPSPAHPHILFTGCDSVTLSVYESEANCQRLFAHGPRAAEELHPFIPNLPPARKEGETRVLPLMALQVTIFPESGICIGVRFSHVAADGRAFNHFMKSWASICKKSTGDSGSIPLGLDESRDAIPSHDRAGIEDPNGLKSIFLDEWWTLASTWDEDAGPPGHSLEHKVRATFVLSQAQIERLKAWTTDQVSNDSDSTSFRASSFVLTCALIWVCLIKSEESDIKNDNDLLYFIFVADCRNRLSKCPIPDNYFGNCLSICFVRLTRKELTGENGMVEAMKVIGKRIGELEKNGPLEGAEKWMVKWKEVAERWKHVTVAGSPRLGAYDPDFGWGKPKKVEFVQIDRSVAFSVAENGNEEGGVEVGVALTSAQMSCFKSLFERNLKAWSK</sequence>
<dbReference type="InterPro" id="IPR051504">
    <property type="entry name" value="Plant_metabolite_acyltrans"/>
</dbReference>
<protein>
    <submittedName>
        <fullName evidence="3">Uncharacterized protein</fullName>
    </submittedName>
</protein>
<keyword evidence="2" id="KW-0012">Acyltransferase</keyword>
<dbReference type="Proteomes" id="UP000583929">
    <property type="component" value="Unassembled WGS sequence"/>
</dbReference>
<keyword evidence="1" id="KW-0808">Transferase</keyword>
<dbReference type="AlphaFoldDB" id="A0A7J6HGA6"/>
<comment type="caution">
    <text evidence="3">The sequence shown here is derived from an EMBL/GenBank/DDBJ whole genome shotgun (WGS) entry which is preliminary data.</text>
</comment>
<gene>
    <name evidence="3" type="ORF">G4B88_018503</name>
</gene>
<organism evidence="3 4">
    <name type="scientific">Cannabis sativa</name>
    <name type="common">Hemp</name>
    <name type="synonym">Marijuana</name>
    <dbReference type="NCBI Taxonomy" id="3483"/>
    <lineage>
        <taxon>Eukaryota</taxon>
        <taxon>Viridiplantae</taxon>
        <taxon>Streptophyta</taxon>
        <taxon>Embryophyta</taxon>
        <taxon>Tracheophyta</taxon>
        <taxon>Spermatophyta</taxon>
        <taxon>Magnoliopsida</taxon>
        <taxon>eudicotyledons</taxon>
        <taxon>Gunneridae</taxon>
        <taxon>Pentapetalae</taxon>
        <taxon>rosids</taxon>
        <taxon>fabids</taxon>
        <taxon>Rosales</taxon>
        <taxon>Cannabaceae</taxon>
        <taxon>Cannabis</taxon>
    </lineage>
</organism>
<proteinExistence type="predicted"/>
<reference evidence="3 4" key="1">
    <citation type="journal article" date="2020" name="bioRxiv">
        <title>Sequence and annotation of 42 cannabis genomes reveals extensive copy number variation in cannabinoid synthesis and pathogen resistance genes.</title>
        <authorList>
            <person name="Mckernan K.J."/>
            <person name="Helbert Y."/>
            <person name="Kane L.T."/>
            <person name="Ebling H."/>
            <person name="Zhang L."/>
            <person name="Liu B."/>
            <person name="Eaton Z."/>
            <person name="Mclaughlin S."/>
            <person name="Kingan S."/>
            <person name="Baybayan P."/>
            <person name="Concepcion G."/>
            <person name="Jordan M."/>
            <person name="Riva A."/>
            <person name="Barbazuk W."/>
            <person name="Harkins T."/>
        </authorList>
    </citation>
    <scope>NUCLEOTIDE SEQUENCE [LARGE SCALE GENOMIC DNA]</scope>
    <source>
        <strain evidence="4">cv. Jamaican Lion 4</strain>
        <tissue evidence="3">Leaf</tissue>
    </source>
</reference>